<dbReference type="KEGG" id="bti:BTG_05765"/>
<dbReference type="Proteomes" id="UP000005259">
    <property type="component" value="Chromosome"/>
</dbReference>
<accession>A0A9W3NW80</accession>
<dbReference type="RefSeq" id="WP_000274285.1">
    <property type="nucleotide sequence ID" value="NC_018500.1"/>
</dbReference>
<gene>
    <name evidence="1" type="ORF">BTG_05765</name>
</gene>
<proteinExistence type="predicted"/>
<reference evidence="1 2" key="1">
    <citation type="submission" date="2012-08" db="EMBL/GenBank/DDBJ databases">
        <authorList>
            <person name="Doggett N."/>
            <person name="Teshima H."/>
            <person name="Bruce D."/>
            <person name="Detter J.C."/>
            <person name="Johnson S.L."/>
            <person name="Han C."/>
        </authorList>
    </citation>
    <scope>NUCLEOTIDE SEQUENCE [LARGE SCALE GENOMIC DNA]</scope>
    <source>
        <strain evidence="1 2">HD-771</strain>
    </source>
</reference>
<protein>
    <submittedName>
        <fullName evidence="1">Uncharacterized protein</fullName>
    </submittedName>
</protein>
<dbReference type="EMBL" id="CP003752">
    <property type="protein sequence ID" value="AFQ14645.1"/>
    <property type="molecule type" value="Genomic_DNA"/>
</dbReference>
<evidence type="ECO:0000313" key="1">
    <source>
        <dbReference type="EMBL" id="AFQ14645.1"/>
    </source>
</evidence>
<dbReference type="AlphaFoldDB" id="A0A9W3NW80"/>
<evidence type="ECO:0000313" key="2">
    <source>
        <dbReference type="Proteomes" id="UP000005259"/>
    </source>
</evidence>
<organism evidence="1 2">
    <name type="scientific">Bacillus thuringiensis HD-771</name>
    <dbReference type="NCBI Taxonomy" id="1218175"/>
    <lineage>
        <taxon>Bacteria</taxon>
        <taxon>Bacillati</taxon>
        <taxon>Bacillota</taxon>
        <taxon>Bacilli</taxon>
        <taxon>Bacillales</taxon>
        <taxon>Bacillaceae</taxon>
        <taxon>Bacillus</taxon>
        <taxon>Bacillus cereus group</taxon>
    </lineage>
</organism>
<name>A0A9W3NW80_BACTU</name>
<sequence>MYGKYFEVNCIENRNDFLELYVTEEDLLNIEILGGSKMVLLDVEKAKKLKKALKQYIKSQELN</sequence>